<dbReference type="PANTHER" id="PTHR43377">
    <property type="entry name" value="BILIVERDIN REDUCTASE A"/>
    <property type="match status" value="1"/>
</dbReference>
<feature type="domain" description="Gfo/Idh/MocA-like oxidoreductase C-terminal" evidence="3">
    <location>
        <begin position="141"/>
        <end position="402"/>
    </location>
</feature>
<reference evidence="4" key="2">
    <citation type="journal article" date="2021" name="PeerJ">
        <title>Extensive microbial diversity within the chicken gut microbiome revealed by metagenomics and culture.</title>
        <authorList>
            <person name="Gilroy R."/>
            <person name="Ravi A."/>
            <person name="Getino M."/>
            <person name="Pursley I."/>
            <person name="Horton D.L."/>
            <person name="Alikhan N.F."/>
            <person name="Baker D."/>
            <person name="Gharbi K."/>
            <person name="Hall N."/>
            <person name="Watson M."/>
            <person name="Adriaenssens E.M."/>
            <person name="Foster-Nyarko E."/>
            <person name="Jarju S."/>
            <person name="Secka A."/>
            <person name="Antonio M."/>
            <person name="Oren A."/>
            <person name="Chaudhuri R.R."/>
            <person name="La Ragione R."/>
            <person name="Hildebrand F."/>
            <person name="Pallen M.J."/>
        </authorList>
    </citation>
    <scope>NUCLEOTIDE SEQUENCE</scope>
    <source>
        <strain evidence="4">ChiSxjej2B14-6234</strain>
    </source>
</reference>
<comment type="similarity">
    <text evidence="1">Belongs to the Gfo/Idh/MocA family.</text>
</comment>
<dbReference type="SUPFAM" id="SSF51735">
    <property type="entry name" value="NAD(P)-binding Rossmann-fold domains"/>
    <property type="match status" value="1"/>
</dbReference>
<dbReference type="Proteomes" id="UP000886887">
    <property type="component" value="Unassembled WGS sequence"/>
</dbReference>
<evidence type="ECO:0000256" key="1">
    <source>
        <dbReference type="ARBA" id="ARBA00010928"/>
    </source>
</evidence>
<accession>A0A9D0ZC65</accession>
<proteinExistence type="inferred from homology"/>
<dbReference type="InterPro" id="IPR051450">
    <property type="entry name" value="Gfo/Idh/MocA_Oxidoreductases"/>
</dbReference>
<feature type="domain" description="Gfo/Idh/MocA-like oxidoreductase N-terminal" evidence="2">
    <location>
        <begin position="5"/>
        <end position="128"/>
    </location>
</feature>
<dbReference type="InterPro" id="IPR036291">
    <property type="entry name" value="NAD(P)-bd_dom_sf"/>
</dbReference>
<dbReference type="Pfam" id="PF02894">
    <property type="entry name" value="GFO_IDH_MocA_C"/>
    <property type="match status" value="1"/>
</dbReference>
<dbReference type="SUPFAM" id="SSF55347">
    <property type="entry name" value="Glyceraldehyde-3-phosphate dehydrogenase-like, C-terminal domain"/>
    <property type="match status" value="1"/>
</dbReference>
<sequence length="428" mass="47037">MQKPITVAIAGLGGRGKDTYAPMALSRPDLMKIVAIADIVPEKVADVAQTYGVPPEGCFSSAEEMLAQPRLADVLFVCTQDRQHVGHAIPALEKGYHILMEKPVSPVLSECQRVLQAAKKAQRQVVVCHVLRYTPFFQKIKEVIDSGRIGRVVSVQSLENVVYWHQAHSFVRGNWRREEDTSPMILQKSCHDLDILLWLLGERCARVSSFGSLSYFREENAPAHSAARCRDCQAREGCPYDAYKIYLTNEETGVLRGHTGWPADIVCMHPTEAGIRAALEDGPYGRCVYRCDNDVVDHQVVNMELEHGQTIGFTMCAFTKTGGRTLKIMGTHGDIRADMHENFIDVEVYGGETEHIDVRTLAADLSGHAGGDIRMVEEFLEMLAAGGQPSGTLSTLEASIESHLAALAAEHSRKHGGASVEIASMRGL</sequence>
<dbReference type="InterPro" id="IPR000683">
    <property type="entry name" value="Gfo/Idh/MocA-like_OxRdtase_N"/>
</dbReference>
<dbReference type="Gene3D" id="3.30.360.10">
    <property type="entry name" value="Dihydrodipicolinate Reductase, domain 2"/>
    <property type="match status" value="1"/>
</dbReference>
<dbReference type="Gene3D" id="3.40.50.720">
    <property type="entry name" value="NAD(P)-binding Rossmann-like Domain"/>
    <property type="match status" value="1"/>
</dbReference>
<organism evidence="4 5">
    <name type="scientific">Candidatus Onthenecus intestinigallinarum</name>
    <dbReference type="NCBI Taxonomy" id="2840875"/>
    <lineage>
        <taxon>Bacteria</taxon>
        <taxon>Bacillati</taxon>
        <taxon>Bacillota</taxon>
        <taxon>Clostridia</taxon>
        <taxon>Eubacteriales</taxon>
        <taxon>Candidatus Onthenecus</taxon>
    </lineage>
</organism>
<reference evidence="4" key="1">
    <citation type="submission" date="2020-10" db="EMBL/GenBank/DDBJ databases">
        <authorList>
            <person name="Gilroy R."/>
        </authorList>
    </citation>
    <scope>NUCLEOTIDE SEQUENCE</scope>
    <source>
        <strain evidence="4">ChiSxjej2B14-6234</strain>
    </source>
</reference>
<name>A0A9D0ZC65_9FIRM</name>
<evidence type="ECO:0000259" key="2">
    <source>
        <dbReference type="Pfam" id="PF01408"/>
    </source>
</evidence>
<gene>
    <name evidence="4" type="ORF">IAB73_10970</name>
</gene>
<protein>
    <submittedName>
        <fullName evidence="4">Gfo/Idh/MocA family oxidoreductase</fullName>
    </submittedName>
</protein>
<dbReference type="EMBL" id="DVFJ01000037">
    <property type="protein sequence ID" value="HIQ72715.1"/>
    <property type="molecule type" value="Genomic_DNA"/>
</dbReference>
<evidence type="ECO:0000259" key="3">
    <source>
        <dbReference type="Pfam" id="PF02894"/>
    </source>
</evidence>
<dbReference type="Pfam" id="PF01408">
    <property type="entry name" value="GFO_IDH_MocA"/>
    <property type="match status" value="1"/>
</dbReference>
<dbReference type="AlphaFoldDB" id="A0A9D0ZC65"/>
<dbReference type="InterPro" id="IPR004104">
    <property type="entry name" value="Gfo/Idh/MocA-like_OxRdtase_C"/>
</dbReference>
<evidence type="ECO:0000313" key="4">
    <source>
        <dbReference type="EMBL" id="HIQ72715.1"/>
    </source>
</evidence>
<dbReference type="PANTHER" id="PTHR43377:SF2">
    <property type="entry name" value="BINDING ROSSMANN FOLD OXIDOREDUCTASE, PUTATIVE (AFU_ORTHOLOGUE AFUA_4G00560)-RELATED"/>
    <property type="match status" value="1"/>
</dbReference>
<comment type="caution">
    <text evidence="4">The sequence shown here is derived from an EMBL/GenBank/DDBJ whole genome shotgun (WGS) entry which is preliminary data.</text>
</comment>
<dbReference type="GO" id="GO:0000166">
    <property type="term" value="F:nucleotide binding"/>
    <property type="evidence" value="ECO:0007669"/>
    <property type="project" value="InterPro"/>
</dbReference>
<evidence type="ECO:0000313" key="5">
    <source>
        <dbReference type="Proteomes" id="UP000886887"/>
    </source>
</evidence>